<evidence type="ECO:0000313" key="1">
    <source>
        <dbReference type="EMBL" id="RDZ29739.1"/>
    </source>
</evidence>
<reference evidence="1 2" key="1">
    <citation type="submission" date="2018-08" db="EMBL/GenBank/DDBJ databases">
        <title>Lysobacter sp. zong2l5, whole genome shotgun sequence.</title>
        <authorList>
            <person name="Zhang X."/>
            <person name="Feng G."/>
            <person name="Zhu H."/>
        </authorList>
    </citation>
    <scope>NUCLEOTIDE SEQUENCE [LARGE SCALE GENOMIC DNA]</scope>
    <source>
        <strain evidence="2">zong2l5</strain>
    </source>
</reference>
<proteinExistence type="predicted"/>
<dbReference type="OrthoDB" id="5983475at2"/>
<dbReference type="Proteomes" id="UP000264492">
    <property type="component" value="Unassembled WGS sequence"/>
</dbReference>
<dbReference type="EMBL" id="QTSU01000001">
    <property type="protein sequence ID" value="RDZ29739.1"/>
    <property type="molecule type" value="Genomic_DNA"/>
</dbReference>
<dbReference type="SUPFAM" id="SSF47240">
    <property type="entry name" value="Ferritin-like"/>
    <property type="match status" value="1"/>
</dbReference>
<dbReference type="InterPro" id="IPR009078">
    <property type="entry name" value="Ferritin-like_SF"/>
</dbReference>
<gene>
    <name evidence="1" type="ORF">DX914_07550</name>
</gene>
<name>A0A371K712_9GAMM</name>
<dbReference type="RefSeq" id="WP_115859178.1">
    <property type="nucleotide sequence ID" value="NZ_QTSU01000001.1"/>
</dbReference>
<keyword evidence="2" id="KW-1185">Reference proteome</keyword>
<sequence>MAKKIDYDSDQSKELLLQALETERGGIQVYETAVALAVNDDLRKEWNEYLEETRTHEQVLLNVFEGLGLDPEERSPGRDVVAHQGASLVKAMKMAAKNGEPAAAQRVAGECVVLAETKDHLNWELIGHVAQHGSGPETKLLKAAHEAVEKDEDHHLYHTTGWTRELWIESLGFPAVLPPPEEVKNVETAIGASRAEQARGDMLKGRH</sequence>
<comment type="caution">
    <text evidence="1">The sequence shown here is derived from an EMBL/GenBank/DDBJ whole genome shotgun (WGS) entry which is preliminary data.</text>
</comment>
<dbReference type="InterPro" id="IPR012347">
    <property type="entry name" value="Ferritin-like"/>
</dbReference>
<organism evidence="1 2">
    <name type="scientific">Lysobacter silvisoli</name>
    <dbReference type="NCBI Taxonomy" id="2293254"/>
    <lineage>
        <taxon>Bacteria</taxon>
        <taxon>Pseudomonadati</taxon>
        <taxon>Pseudomonadota</taxon>
        <taxon>Gammaproteobacteria</taxon>
        <taxon>Lysobacterales</taxon>
        <taxon>Lysobacteraceae</taxon>
        <taxon>Lysobacter</taxon>
    </lineage>
</organism>
<accession>A0A371K712</accession>
<dbReference type="AlphaFoldDB" id="A0A371K712"/>
<evidence type="ECO:0000313" key="2">
    <source>
        <dbReference type="Proteomes" id="UP000264492"/>
    </source>
</evidence>
<evidence type="ECO:0008006" key="3">
    <source>
        <dbReference type="Google" id="ProtNLM"/>
    </source>
</evidence>
<protein>
    <recommendedName>
        <fullName evidence="3">DUF892 family protein</fullName>
    </recommendedName>
</protein>
<dbReference type="Gene3D" id="1.20.1260.10">
    <property type="match status" value="1"/>
</dbReference>